<keyword evidence="5" id="KW-1185">Reference proteome</keyword>
<evidence type="ECO:0000313" key="5">
    <source>
        <dbReference type="Proteomes" id="UP000288227"/>
    </source>
</evidence>
<evidence type="ECO:0000313" key="4">
    <source>
        <dbReference type="EMBL" id="GCC50324.1"/>
    </source>
</evidence>
<dbReference type="SUPFAM" id="SSF117281">
    <property type="entry name" value="Kelch motif"/>
    <property type="match status" value="1"/>
</dbReference>
<evidence type="ECO:0000259" key="3">
    <source>
        <dbReference type="PROSITE" id="PS50853"/>
    </source>
</evidence>
<feature type="domain" description="Fibronectin type-III" evidence="3">
    <location>
        <begin position="1419"/>
        <end position="1519"/>
    </location>
</feature>
<feature type="domain" description="Fibronectin type-III" evidence="3">
    <location>
        <begin position="1713"/>
        <end position="1804"/>
    </location>
</feature>
<dbReference type="SUPFAM" id="SSF49265">
    <property type="entry name" value="Fibronectin type III"/>
    <property type="match status" value="4"/>
</dbReference>
<sequence>MGAPIKYSLAVIIYLFAFTQLQAQVDPDFNTSFIKVGNVQAIRHQPDGKTLIGGGFSYAGTSIKNRILRINVDGSIDDSFDTGQGPNDLVYDIFIQADGKILICGNFTSYNGLPVKYLARLNADGSLDNTFNAGGTGASGAIYRIFEKPNGGCLLLGTYNNYNNQPTSYLFAINENGAIDENFDPNAGSYIGASGTCSLDASVTITPDNKILYTDCLGKGIVRLNADGTLDETFNFPSDIRPFRATAVQVEDEKFIIAGRFTEFEGNQNVTRVVRFNSDGTKDESFNVYSTSNAFQKIRKTPSGQLMLASGNSQLSLIRLNADGSVDGGFTPLSLADGNNSATLSSITLHPDGTMWLGGNNLVIDQKNEALFNLNMDGTFSTLPLPKLGDPATIYDAVKDADGSLLVLGNFYYVNNSRQPFLARIDVNGELIPSFTPPSIKFPTNVRSLENPNAKIRLQSDGKIILSIPGMEVEGVGGTKSIVRLSPQGIYDPTFVTSIQSYSEINILEVKQNDKILVGGDFNLGNGENLIGDLAMLEKDGANDPAFFVEPEVLDFRPYAALILPNDRIIVGGSKSYLAGQPGKLIALTQTGNLYPDFSWDKISTGIPPSSIVPRSIALTEDGLLIGGRIASSYSGNTQDQIVYLNTDGSPKNFQSKIKTLVHTTTTYQVGNRAIIYGGSAVNNSQNGLRFIDSTGNPEMLPFISIIGSVQKIIPISDTRILIVGNIQIAGNKPVGSIFAYNIPATNTGQITNLQAVVQSPSKVNLSWEYTGDETFEVFRSNNETDGFIKIAALKGANYVDHDAIQGSTNYYKVRSSSLSGYGDFSNTVSVITLTSSMPSPTYLTASIRQPNLTNAVELTWNNPIQSNVQIQRVTDLSDLSSATTFSTFANAAKSTFVVHGQEPNKDYYFRIRNISVSDSSIFTEFVHIETGAVNLRPVFDVEALVVGRDILIQWKDTVKATQQYTVYRVGGGGNFLQQLAVLEDTFFIDKTASGGLQYSYTIRSSAPEGDKVSYSQYSPIATVSLPNFSQGTWIAKSPMPAARYDASAFAIGIYGYAGLGYNGAYLDDFYRFDPIGDEWTPIADFPGAARSKAFSFVINGLAYVGGGASPGNNGLKDFYSFNPATNTWTALADFPDDEAGNIGALSSVSFAANGKGYVTMISRTGGVMTRELWEYNPEANEWQKRLNFPGNLVRGGFGIAINNIGYVGLGGVLNPSLEFWRYHALTNEWVQQYNANNPRKDGTATNFLDQLRIIGGDVSTTFTPSYTNVNLVAPDNIYFYVESGNQITGARANAISFAIGDKLYVGTGYNGSFLADIQELNLNHPTTPGLVSELKATYKSDTETELTWITGRLSTSLELELSGDNGLNFTPLATLPITTTSYSLTSLLPNKLYFVRIRTKLFETDGPYNTISFYTKQVPEAPTITNATPASSSFGITLNWTDNAENESGFEIWRSEFSYNDPAFIKVGTTEPNAETFTDSKWLIQNKQYYYKVRAFNESGYSAFTALAFTISPGLKPSAPTNLEVVNAGLGSITLSWMVNSEESITGSVISLSLNNESFSSQNYSNKSSATITGLQNGTKYYVKIASKNFNTISDTSPVVEIITLEAIPTAPTSTQALLISDNSIQLSWTYTTPTYEDGFIVQRALLQTLGETPEENSFINIATLPIDQRGYLDETVEPINYYQYRIMAFSSGGNSLPTFTETILSKMLPIAPAQLSLSRPSDYSLLLEWTDNADNENGFTVQQLNASGEFVSIATIEANSVSYTIQEISPLENHTFRIGAFNEAGVVYGGVQTIAPIPAPDAPTQVTATRDSLTRISLQWTDQSSNEKGFIIQTYDFANDLFVSIDTVAAGVTNFLHADLMETRIYRYRILSYNVAGSNASGVAEVLNIILGVEERNMQIEVSPNPGNGLYTLRINKPIWELAVSSSIGEILSKQSSKDVSSNQIDLSHLPDGVYLFIFKFDNTSEVKRVIKAK</sequence>
<dbReference type="NCBIfam" id="TIGR04183">
    <property type="entry name" value="Por_Secre_tail"/>
    <property type="match status" value="1"/>
</dbReference>
<dbReference type="InterPro" id="IPR013431">
    <property type="entry name" value="Delta_60_rpt"/>
</dbReference>
<dbReference type="InterPro" id="IPR036116">
    <property type="entry name" value="FN3_sf"/>
</dbReference>
<reference evidence="4 5" key="1">
    <citation type="submission" date="2018-11" db="EMBL/GenBank/DDBJ databases">
        <title>Chryseotalea sanarue gen. nov., sp., nov., a member of the family Cytophagaceae, isolated from a brackish lake in Hamamatsu Japan.</title>
        <authorList>
            <person name="Maejima Y."/>
            <person name="Iino T."/>
            <person name="Muraguchi Y."/>
            <person name="Fukuda K."/>
            <person name="Ohkuma M."/>
            <person name="Moriuchi R."/>
            <person name="Dohra H."/>
            <person name="Kimbara K."/>
            <person name="Shintani M."/>
        </authorList>
    </citation>
    <scope>NUCLEOTIDE SEQUENCE [LARGE SCALE GENOMIC DNA]</scope>
    <source>
        <strain evidence="4 5">Ys</strain>
    </source>
</reference>
<dbReference type="InterPro" id="IPR013783">
    <property type="entry name" value="Ig-like_fold"/>
</dbReference>
<dbReference type="Gene3D" id="2.80.10.50">
    <property type="match status" value="4"/>
</dbReference>
<dbReference type="OrthoDB" id="9803616at2"/>
<dbReference type="EMBL" id="BHXQ01000001">
    <property type="protein sequence ID" value="GCC50324.1"/>
    <property type="molecule type" value="Genomic_DNA"/>
</dbReference>
<dbReference type="InterPro" id="IPR050964">
    <property type="entry name" value="Striated_Muscle_Regulatory"/>
</dbReference>
<dbReference type="Pfam" id="PF17164">
    <property type="entry name" value="DUF5122"/>
    <property type="match status" value="6"/>
</dbReference>
<dbReference type="SMART" id="SM00060">
    <property type="entry name" value="FN3"/>
    <property type="match status" value="8"/>
</dbReference>
<proteinExistence type="predicted"/>
<dbReference type="Proteomes" id="UP000288227">
    <property type="component" value="Unassembled WGS sequence"/>
</dbReference>
<evidence type="ECO:0000256" key="1">
    <source>
        <dbReference type="ARBA" id="ARBA00022737"/>
    </source>
</evidence>
<feature type="domain" description="Fibronectin type-III" evidence="3">
    <location>
        <begin position="1612"/>
        <end position="1710"/>
    </location>
</feature>
<evidence type="ECO:0000256" key="2">
    <source>
        <dbReference type="SAM" id="SignalP"/>
    </source>
</evidence>
<dbReference type="RefSeq" id="WP_127120966.1">
    <property type="nucleotide sequence ID" value="NZ_BHXQ01000001.1"/>
</dbReference>
<dbReference type="PROSITE" id="PS50853">
    <property type="entry name" value="FN3"/>
    <property type="match status" value="5"/>
</dbReference>
<feature type="domain" description="Fibronectin type-III" evidence="3">
    <location>
        <begin position="840"/>
        <end position="934"/>
    </location>
</feature>
<dbReference type="NCBIfam" id="TIGR02608">
    <property type="entry name" value="delta_60_rpt"/>
    <property type="match status" value="5"/>
</dbReference>
<organism evidence="4 5">
    <name type="scientific">Chryseotalea sanaruensis</name>
    <dbReference type="NCBI Taxonomy" id="2482724"/>
    <lineage>
        <taxon>Bacteria</taxon>
        <taxon>Pseudomonadati</taxon>
        <taxon>Bacteroidota</taxon>
        <taxon>Cytophagia</taxon>
        <taxon>Cytophagales</taxon>
        <taxon>Chryseotaleaceae</taxon>
        <taxon>Chryseotalea</taxon>
    </lineage>
</organism>
<dbReference type="PANTHER" id="PTHR13817:SF73">
    <property type="entry name" value="FIBRONECTIN TYPE-III DOMAIN-CONTAINING PROTEIN"/>
    <property type="match status" value="1"/>
</dbReference>
<dbReference type="CDD" id="cd00063">
    <property type="entry name" value="FN3"/>
    <property type="match status" value="6"/>
</dbReference>
<keyword evidence="2" id="KW-0732">Signal</keyword>
<dbReference type="InterPro" id="IPR015915">
    <property type="entry name" value="Kelch-typ_b-propeller"/>
</dbReference>
<gene>
    <name evidence="4" type="ORF">SanaruYs_05390</name>
</gene>
<dbReference type="Pfam" id="PF00041">
    <property type="entry name" value="fn3"/>
    <property type="match status" value="1"/>
</dbReference>
<feature type="chain" id="PRO_5019154529" description="Fibronectin type-III domain-containing protein" evidence="2">
    <location>
        <begin position="24"/>
        <end position="1976"/>
    </location>
</feature>
<dbReference type="SUPFAM" id="SSF101898">
    <property type="entry name" value="NHL repeat"/>
    <property type="match status" value="1"/>
</dbReference>
<keyword evidence="1" id="KW-0677">Repeat</keyword>
<dbReference type="Gene3D" id="2.60.40.10">
    <property type="entry name" value="Immunoglobulins"/>
    <property type="match status" value="7"/>
</dbReference>
<dbReference type="SUPFAM" id="SSF63829">
    <property type="entry name" value="Calcium-dependent phosphotriesterase"/>
    <property type="match status" value="1"/>
</dbReference>
<dbReference type="InterPro" id="IPR026444">
    <property type="entry name" value="Secre_tail"/>
</dbReference>
<protein>
    <recommendedName>
        <fullName evidence="3">Fibronectin type-III domain-containing protein</fullName>
    </recommendedName>
</protein>
<comment type="caution">
    <text evidence="4">The sequence shown here is derived from an EMBL/GenBank/DDBJ whole genome shotgun (WGS) entry which is preliminary data.</text>
</comment>
<feature type="domain" description="Fibronectin type-III" evidence="3">
    <location>
        <begin position="1520"/>
        <end position="1608"/>
    </location>
</feature>
<accession>A0A401U5T9</accession>
<dbReference type="PANTHER" id="PTHR13817">
    <property type="entry name" value="TITIN"/>
    <property type="match status" value="1"/>
</dbReference>
<dbReference type="InterPro" id="IPR003961">
    <property type="entry name" value="FN3_dom"/>
</dbReference>
<dbReference type="Gene3D" id="2.120.10.80">
    <property type="entry name" value="Kelch-type beta propeller"/>
    <property type="match status" value="1"/>
</dbReference>
<feature type="signal peptide" evidence="2">
    <location>
        <begin position="1"/>
        <end position="23"/>
    </location>
</feature>
<name>A0A401U5T9_9BACT</name>